<reference evidence="2 3" key="1">
    <citation type="submission" date="2012-02" db="EMBL/GenBank/DDBJ databases">
        <title>The Genome Sequence of Bacteroides finegoldii CL09T03C10.</title>
        <authorList>
            <consortium name="The Broad Institute Genome Sequencing Platform"/>
            <person name="Earl A."/>
            <person name="Ward D."/>
            <person name="Feldgarden M."/>
            <person name="Gevers D."/>
            <person name="Zitomersky N.L."/>
            <person name="Coyne M.J."/>
            <person name="Comstock L.E."/>
            <person name="Young S.K."/>
            <person name="Zeng Q."/>
            <person name="Gargeya S."/>
            <person name="Fitzgerald M."/>
            <person name="Haas B."/>
            <person name="Abouelleil A."/>
            <person name="Alvarado L."/>
            <person name="Arachchi H.M."/>
            <person name="Berlin A."/>
            <person name="Chapman S.B."/>
            <person name="Gearin G."/>
            <person name="Goldberg J."/>
            <person name="Griggs A."/>
            <person name="Gujja S."/>
            <person name="Hansen M."/>
            <person name="Heiman D."/>
            <person name="Howarth C."/>
            <person name="Larimer J."/>
            <person name="Lui A."/>
            <person name="MacDonald P.J.P."/>
            <person name="McCowen C."/>
            <person name="Montmayeur A."/>
            <person name="Murphy C."/>
            <person name="Neiman D."/>
            <person name="Pearson M."/>
            <person name="Priest M."/>
            <person name="Roberts A."/>
            <person name="Saif S."/>
            <person name="Shea T."/>
            <person name="Sisk P."/>
            <person name="Stolte C."/>
            <person name="Sykes S."/>
            <person name="Wortman J."/>
            <person name="Nusbaum C."/>
            <person name="Birren B."/>
        </authorList>
    </citation>
    <scope>NUCLEOTIDE SEQUENCE [LARGE SCALE GENOMIC DNA]</scope>
    <source>
        <strain evidence="2 3">CL09T03C10</strain>
    </source>
</reference>
<dbReference type="Proteomes" id="UP000007995">
    <property type="component" value="Unassembled WGS sequence"/>
</dbReference>
<dbReference type="Gene3D" id="2.60.40.2630">
    <property type="match status" value="1"/>
</dbReference>
<evidence type="ECO:0000313" key="2">
    <source>
        <dbReference type="EMBL" id="EKJ89536.1"/>
    </source>
</evidence>
<proteinExistence type="predicted"/>
<accession>K5CIF1</accession>
<dbReference type="InterPro" id="IPR025049">
    <property type="entry name" value="Mfa-like_1"/>
</dbReference>
<dbReference type="OrthoDB" id="1050726at2"/>
<dbReference type="InterPro" id="IPR042278">
    <property type="entry name" value="Mfa-like_1_N"/>
</dbReference>
<feature type="region of interest" description="Disordered" evidence="1">
    <location>
        <begin position="281"/>
        <end position="330"/>
    </location>
</feature>
<dbReference type="CDD" id="cd13120">
    <property type="entry name" value="BF2867_like_N"/>
    <property type="match status" value="1"/>
</dbReference>
<dbReference type="HOGENOM" id="CLU_071232_0_0_10"/>
<dbReference type="RefSeq" id="WP_007764961.1">
    <property type="nucleotide sequence ID" value="NZ_AKBZ01000002.1"/>
</dbReference>
<evidence type="ECO:0000313" key="3">
    <source>
        <dbReference type="Proteomes" id="UP000007995"/>
    </source>
</evidence>
<comment type="caution">
    <text evidence="2">The sequence shown here is derived from an EMBL/GenBank/DDBJ whole genome shotgun (WGS) entry which is preliminary data.</text>
</comment>
<gene>
    <name evidence="2" type="ORF">HMPREF1057_03077</name>
</gene>
<dbReference type="PROSITE" id="PS51257">
    <property type="entry name" value="PROKAR_LIPOPROTEIN"/>
    <property type="match status" value="1"/>
</dbReference>
<evidence type="ECO:0008006" key="4">
    <source>
        <dbReference type="Google" id="ProtNLM"/>
    </source>
</evidence>
<organism evidence="2 3">
    <name type="scientific">Bacteroides finegoldii CL09T03C10</name>
    <dbReference type="NCBI Taxonomy" id="997888"/>
    <lineage>
        <taxon>Bacteria</taxon>
        <taxon>Pseudomonadati</taxon>
        <taxon>Bacteroidota</taxon>
        <taxon>Bacteroidia</taxon>
        <taxon>Bacteroidales</taxon>
        <taxon>Bacteroidaceae</taxon>
        <taxon>Bacteroides</taxon>
    </lineage>
</organism>
<protein>
    <recommendedName>
        <fullName evidence="4">Fimbrillin family protein</fullName>
    </recommendedName>
</protein>
<dbReference type="CDD" id="cd13121">
    <property type="entry name" value="BF2867_like_C"/>
    <property type="match status" value="1"/>
</dbReference>
<dbReference type="Gene3D" id="2.60.40.2620">
    <property type="entry name" value="Fimbrillin-like"/>
    <property type="match status" value="1"/>
</dbReference>
<evidence type="ECO:0000256" key="1">
    <source>
        <dbReference type="SAM" id="MobiDB-lite"/>
    </source>
</evidence>
<dbReference type="AlphaFoldDB" id="K5CIF1"/>
<dbReference type="Pfam" id="PF13149">
    <property type="entry name" value="Mfa_like_1"/>
    <property type="match status" value="1"/>
</dbReference>
<dbReference type="EMBL" id="AGXW01000012">
    <property type="protein sequence ID" value="EKJ89536.1"/>
    <property type="molecule type" value="Genomic_DNA"/>
</dbReference>
<name>K5CIF1_9BACE</name>
<sequence length="330" mass="35306">MKNIYWMTAMSLLLLSGCGNDEYSAPGTAPGKEMEIWGTINGTGTRASGTTWGEDDKIGVTVASFVDETTTNICYQYNGEGNPFTPVGNAIYFKASTETSLTLNAYYPYSGGAGILGEPAEYTTGTDMQTTSEQPKIDFLFATATVTGMNLSAAFAFNHQMSRLDFVFKRAAGINAGSENIQFTLRGLNLTGTFNPATGEVKVKEDVASVPLSLSADTELSASAILFPQRVENVILEVEDNGVFYSTTIETLTLTGTKYVVYTITLSGDNQAPVITVTSSGINPWEKDEENSQDITPGLDPSELQPGGNVNPWQPQEGEGGDVTSQDFSI</sequence>